<dbReference type="SUPFAM" id="SSF48498">
    <property type="entry name" value="Tetracyclin repressor-like, C-terminal domain"/>
    <property type="match status" value="1"/>
</dbReference>
<keyword evidence="2" id="KW-1185">Reference proteome</keyword>
<gene>
    <name evidence="1" type="ORF">DFR68_12191</name>
</gene>
<dbReference type="Proteomes" id="UP000255355">
    <property type="component" value="Unassembled WGS sequence"/>
</dbReference>
<sequence length="82" mass="9306">MRAVDQKQLRPDADPDRFTRTLAAALAGQRYIIDLLGGGIDLRSRFTEALEVIVESMATPEWLDEFRRIGWRASARMEDLGV</sequence>
<dbReference type="AlphaFoldDB" id="A0A370GJJ1"/>
<evidence type="ECO:0000313" key="2">
    <source>
        <dbReference type="Proteomes" id="UP000255355"/>
    </source>
</evidence>
<comment type="caution">
    <text evidence="1">The sequence shown here is derived from an EMBL/GenBank/DDBJ whole genome shotgun (WGS) entry which is preliminary data.</text>
</comment>
<proteinExistence type="predicted"/>
<dbReference type="InterPro" id="IPR036271">
    <property type="entry name" value="Tet_transcr_reg_TetR-rel_C_sf"/>
</dbReference>
<evidence type="ECO:0000313" key="1">
    <source>
        <dbReference type="EMBL" id="RDI43530.1"/>
    </source>
</evidence>
<reference evidence="1 2" key="1">
    <citation type="submission" date="2018-07" db="EMBL/GenBank/DDBJ databases">
        <title>Genomic Encyclopedia of Type Strains, Phase IV (KMG-IV): sequencing the most valuable type-strain genomes for metagenomic binning, comparative biology and taxonomic classification.</title>
        <authorList>
            <person name="Goeker M."/>
        </authorList>
    </citation>
    <scope>NUCLEOTIDE SEQUENCE [LARGE SCALE GENOMIC DNA]</scope>
    <source>
        <strain evidence="1 2">DSM 44952</strain>
    </source>
</reference>
<protein>
    <submittedName>
        <fullName evidence="1">Uncharacterized protein</fullName>
    </submittedName>
</protein>
<dbReference type="Gene3D" id="1.10.357.10">
    <property type="entry name" value="Tetracycline Repressor, domain 2"/>
    <property type="match status" value="1"/>
</dbReference>
<accession>A0A370GJJ1</accession>
<dbReference type="EMBL" id="QQAZ01000021">
    <property type="protein sequence ID" value="RDI43530.1"/>
    <property type="molecule type" value="Genomic_DNA"/>
</dbReference>
<name>A0A370GJJ1_9NOCA</name>
<organism evidence="1 2">
    <name type="scientific">Nocardia mexicana</name>
    <dbReference type="NCBI Taxonomy" id="279262"/>
    <lineage>
        <taxon>Bacteria</taxon>
        <taxon>Bacillati</taxon>
        <taxon>Actinomycetota</taxon>
        <taxon>Actinomycetes</taxon>
        <taxon>Mycobacteriales</taxon>
        <taxon>Nocardiaceae</taxon>
        <taxon>Nocardia</taxon>
    </lineage>
</organism>